<feature type="transmembrane region" description="Helical" evidence="7">
    <location>
        <begin position="308"/>
        <end position="330"/>
    </location>
</feature>
<keyword evidence="4 7" id="KW-1133">Transmembrane helix</keyword>
<feature type="transmembrane region" description="Helical" evidence="7">
    <location>
        <begin position="458"/>
        <end position="480"/>
    </location>
</feature>
<feature type="transmembrane region" description="Helical" evidence="7">
    <location>
        <begin position="143"/>
        <end position="162"/>
    </location>
</feature>
<feature type="transmembrane region" description="Helical" evidence="7">
    <location>
        <begin position="426"/>
        <end position="446"/>
    </location>
</feature>
<feature type="region of interest" description="Disordered" evidence="6">
    <location>
        <begin position="1"/>
        <end position="20"/>
    </location>
</feature>
<sequence length="520" mass="57753">MTDDSKISAEPCAATEEAVETAGEKDFKGLDDASKFLAGREEITWTEEEERQVLRKIDRWLLPLMFFSGLIVYMDSQAYGSSAIFGMIQDLKLFTVVSTDPLVTETSRYSWGSSITSFGSISSQYLLLLLAQKLPLGKYAGAVILYSGFFAILMVAVKNFAGVMVVRFLYGFQVVGTPVNIIITAMWWKTEEQALRVAIWFAGAPFGALVGQAFSYGAVQMGGAFRDSPWKWIYILIGSTSMAYAIVYILLFPDSPMKGRFLTDRERHIAVLRVRSNNTGIQTRQWKMYQVWDAFTDPQTWLLTIIKFAIAFANTCFANFAGLILTSLGIGTLEAITLLMPASAIMIVSMLLAGYVVRRFNQNRTLVACAFLIPSIVGYSLLWKISRQGRPALLGGLYCSVTFYGAYIQSVSLVSSNVAGHTKKTTVNAIIGTIAYVGAIAGPFAFKGEEAPRAYPTGMITVLIMLVIVFVCFVLLMFHYKRQNRLKEKYLAENPATGTAEEMAFLDLTDRENPHFRYAL</sequence>
<dbReference type="GO" id="GO:0022857">
    <property type="term" value="F:transmembrane transporter activity"/>
    <property type="evidence" value="ECO:0007669"/>
    <property type="project" value="InterPro"/>
</dbReference>
<dbReference type="InterPro" id="IPR036259">
    <property type="entry name" value="MFS_trans_sf"/>
</dbReference>
<organism evidence="9 10">
    <name type="scientific">Cephalotrichum gorgonifer</name>
    <dbReference type="NCBI Taxonomy" id="2041049"/>
    <lineage>
        <taxon>Eukaryota</taxon>
        <taxon>Fungi</taxon>
        <taxon>Dikarya</taxon>
        <taxon>Ascomycota</taxon>
        <taxon>Pezizomycotina</taxon>
        <taxon>Sordariomycetes</taxon>
        <taxon>Hypocreomycetidae</taxon>
        <taxon>Microascales</taxon>
        <taxon>Microascaceae</taxon>
        <taxon>Cephalotrichum</taxon>
    </lineage>
</organism>
<dbReference type="AlphaFoldDB" id="A0AAE8N6G2"/>
<dbReference type="PROSITE" id="PS50850">
    <property type="entry name" value="MFS"/>
    <property type="match status" value="1"/>
</dbReference>
<dbReference type="PANTHER" id="PTHR43791">
    <property type="entry name" value="PERMEASE-RELATED"/>
    <property type="match status" value="1"/>
</dbReference>
<evidence type="ECO:0000313" key="9">
    <source>
        <dbReference type="EMBL" id="SPO06198.1"/>
    </source>
</evidence>
<keyword evidence="2" id="KW-0813">Transport</keyword>
<evidence type="ECO:0000256" key="5">
    <source>
        <dbReference type="ARBA" id="ARBA00023136"/>
    </source>
</evidence>
<reference evidence="9" key="1">
    <citation type="submission" date="2018-03" db="EMBL/GenBank/DDBJ databases">
        <authorList>
            <person name="Guldener U."/>
        </authorList>
    </citation>
    <scope>NUCLEOTIDE SEQUENCE</scope>
</reference>
<evidence type="ECO:0000256" key="1">
    <source>
        <dbReference type="ARBA" id="ARBA00004141"/>
    </source>
</evidence>
<feature type="transmembrane region" description="Helical" evidence="7">
    <location>
        <begin position="231"/>
        <end position="251"/>
    </location>
</feature>
<evidence type="ECO:0000256" key="6">
    <source>
        <dbReference type="SAM" id="MobiDB-lite"/>
    </source>
</evidence>
<keyword evidence="10" id="KW-1185">Reference proteome</keyword>
<feature type="transmembrane region" description="Helical" evidence="7">
    <location>
        <begin position="60"/>
        <end position="89"/>
    </location>
</feature>
<evidence type="ECO:0000256" key="4">
    <source>
        <dbReference type="ARBA" id="ARBA00022989"/>
    </source>
</evidence>
<dbReference type="InterPro" id="IPR011701">
    <property type="entry name" value="MFS"/>
</dbReference>
<evidence type="ECO:0000313" key="10">
    <source>
        <dbReference type="Proteomes" id="UP001187682"/>
    </source>
</evidence>
<keyword evidence="5 7" id="KW-0472">Membrane</keyword>
<comment type="caution">
    <text evidence="9">The sequence shown here is derived from an EMBL/GenBank/DDBJ whole genome shotgun (WGS) entry which is preliminary data.</text>
</comment>
<feature type="transmembrane region" description="Helical" evidence="7">
    <location>
        <begin position="392"/>
        <end position="414"/>
    </location>
</feature>
<name>A0AAE8N6G2_9PEZI</name>
<feature type="transmembrane region" description="Helical" evidence="7">
    <location>
        <begin position="168"/>
        <end position="188"/>
    </location>
</feature>
<feature type="transmembrane region" description="Helical" evidence="7">
    <location>
        <begin position="366"/>
        <end position="386"/>
    </location>
</feature>
<feature type="transmembrane region" description="Helical" evidence="7">
    <location>
        <begin position="197"/>
        <end position="219"/>
    </location>
</feature>
<dbReference type="GO" id="GO:0016020">
    <property type="term" value="C:membrane"/>
    <property type="evidence" value="ECO:0007669"/>
    <property type="project" value="UniProtKB-SubCell"/>
</dbReference>
<dbReference type="EMBL" id="ONZQ02000015">
    <property type="protein sequence ID" value="SPO06198.1"/>
    <property type="molecule type" value="Genomic_DNA"/>
</dbReference>
<accession>A0AAE8N6G2</accession>
<dbReference type="PANTHER" id="PTHR43791:SF97">
    <property type="entry name" value="ALLANTOATE TRANSPORTER, PUTATIVE (AFU_ORTHOLOGUE AFUA_1G14700)-RELATED"/>
    <property type="match status" value="1"/>
</dbReference>
<dbReference type="Pfam" id="PF07690">
    <property type="entry name" value="MFS_1"/>
    <property type="match status" value="1"/>
</dbReference>
<proteinExistence type="predicted"/>
<dbReference type="SUPFAM" id="SSF103473">
    <property type="entry name" value="MFS general substrate transporter"/>
    <property type="match status" value="1"/>
</dbReference>
<evidence type="ECO:0000256" key="7">
    <source>
        <dbReference type="SAM" id="Phobius"/>
    </source>
</evidence>
<dbReference type="Proteomes" id="UP001187682">
    <property type="component" value="Unassembled WGS sequence"/>
</dbReference>
<evidence type="ECO:0000256" key="3">
    <source>
        <dbReference type="ARBA" id="ARBA00022692"/>
    </source>
</evidence>
<gene>
    <name evidence="9" type="ORF">DNG_08887</name>
</gene>
<protein>
    <recommendedName>
        <fullName evidence="8">Major facilitator superfamily (MFS) profile domain-containing protein</fullName>
    </recommendedName>
</protein>
<dbReference type="Gene3D" id="1.20.1250.20">
    <property type="entry name" value="MFS general substrate transporter like domains"/>
    <property type="match status" value="2"/>
</dbReference>
<dbReference type="InterPro" id="IPR020846">
    <property type="entry name" value="MFS_dom"/>
</dbReference>
<feature type="domain" description="Major facilitator superfamily (MFS) profile" evidence="8">
    <location>
        <begin position="61"/>
        <end position="484"/>
    </location>
</feature>
<keyword evidence="3 7" id="KW-0812">Transmembrane</keyword>
<comment type="subcellular location">
    <subcellularLocation>
        <location evidence="1">Membrane</location>
        <topology evidence="1">Multi-pass membrane protein</topology>
    </subcellularLocation>
</comment>
<feature type="transmembrane region" description="Helical" evidence="7">
    <location>
        <begin position="336"/>
        <end position="357"/>
    </location>
</feature>
<feature type="transmembrane region" description="Helical" evidence="7">
    <location>
        <begin position="109"/>
        <end position="131"/>
    </location>
</feature>
<evidence type="ECO:0000259" key="8">
    <source>
        <dbReference type="PROSITE" id="PS50850"/>
    </source>
</evidence>
<evidence type="ECO:0000256" key="2">
    <source>
        <dbReference type="ARBA" id="ARBA00022448"/>
    </source>
</evidence>